<name>A0AAD8JVK5_TARER</name>
<evidence type="ECO:0000256" key="1">
    <source>
        <dbReference type="SAM" id="MobiDB-lite"/>
    </source>
</evidence>
<accession>A0AAD8JVK5</accession>
<protein>
    <submittedName>
        <fullName evidence="2">Uncharacterized protein</fullName>
    </submittedName>
</protein>
<organism evidence="2 3">
    <name type="scientific">Tagetes erecta</name>
    <name type="common">African marigold</name>
    <dbReference type="NCBI Taxonomy" id="13708"/>
    <lineage>
        <taxon>Eukaryota</taxon>
        <taxon>Viridiplantae</taxon>
        <taxon>Streptophyta</taxon>
        <taxon>Embryophyta</taxon>
        <taxon>Tracheophyta</taxon>
        <taxon>Spermatophyta</taxon>
        <taxon>Magnoliopsida</taxon>
        <taxon>eudicotyledons</taxon>
        <taxon>Gunneridae</taxon>
        <taxon>Pentapetalae</taxon>
        <taxon>asterids</taxon>
        <taxon>campanulids</taxon>
        <taxon>Asterales</taxon>
        <taxon>Asteraceae</taxon>
        <taxon>Asteroideae</taxon>
        <taxon>Heliantheae alliance</taxon>
        <taxon>Tageteae</taxon>
        <taxon>Tagetes</taxon>
    </lineage>
</organism>
<dbReference type="EMBL" id="JAUHHV010000011">
    <property type="protein sequence ID" value="KAK1408340.1"/>
    <property type="molecule type" value="Genomic_DNA"/>
</dbReference>
<feature type="compositionally biased region" description="Basic and acidic residues" evidence="1">
    <location>
        <begin position="112"/>
        <end position="124"/>
    </location>
</feature>
<comment type="caution">
    <text evidence="2">The sequence shown here is derived from an EMBL/GenBank/DDBJ whole genome shotgun (WGS) entry which is preliminary data.</text>
</comment>
<feature type="compositionally biased region" description="Basic and acidic residues" evidence="1">
    <location>
        <begin position="142"/>
        <end position="161"/>
    </location>
</feature>
<keyword evidence="3" id="KW-1185">Reference proteome</keyword>
<dbReference type="AlphaFoldDB" id="A0AAD8JVK5"/>
<sequence length="199" mass="21022">MAMDESGELRPMGGDLASKVKNIDGNPICGILKKHAKPQGSMSANVISDSKQQQSSDVSAGDIVPETFKSIRVSGIEGNKDDMSAGEIPNSSLNGKSYLGAFQSAKKKSKKSDHGKSDSKKGNEEVDGLVSKNPFNVLIGEEGGHAKTSMHEILKGSKEDINEHEETDVDNLDDTYDALVGDGNVFKGASTPSNQVING</sequence>
<feature type="compositionally biased region" description="Low complexity" evidence="1">
    <location>
        <begin position="48"/>
        <end position="59"/>
    </location>
</feature>
<reference evidence="2" key="1">
    <citation type="journal article" date="2023" name="bioRxiv">
        <title>Improved chromosome-level genome assembly for marigold (Tagetes erecta).</title>
        <authorList>
            <person name="Jiang F."/>
            <person name="Yuan L."/>
            <person name="Wang S."/>
            <person name="Wang H."/>
            <person name="Xu D."/>
            <person name="Wang A."/>
            <person name="Fan W."/>
        </authorList>
    </citation>
    <scope>NUCLEOTIDE SEQUENCE</scope>
    <source>
        <strain evidence="2">WSJ</strain>
        <tissue evidence="2">Leaf</tissue>
    </source>
</reference>
<dbReference type="Proteomes" id="UP001229421">
    <property type="component" value="Unassembled WGS sequence"/>
</dbReference>
<evidence type="ECO:0000313" key="3">
    <source>
        <dbReference type="Proteomes" id="UP001229421"/>
    </source>
</evidence>
<gene>
    <name evidence="2" type="ORF">QVD17_40034</name>
</gene>
<proteinExistence type="predicted"/>
<evidence type="ECO:0000313" key="2">
    <source>
        <dbReference type="EMBL" id="KAK1408340.1"/>
    </source>
</evidence>
<feature type="region of interest" description="Disordered" evidence="1">
    <location>
        <begin position="34"/>
        <end position="170"/>
    </location>
</feature>